<dbReference type="PANTHER" id="PTHR32089:SF112">
    <property type="entry name" value="LYSOZYME-LIKE PROTEIN-RELATED"/>
    <property type="match status" value="1"/>
</dbReference>
<keyword evidence="4" id="KW-1133">Transmembrane helix</keyword>
<feature type="domain" description="Methyl-accepting transducer" evidence="5">
    <location>
        <begin position="392"/>
        <end position="643"/>
    </location>
</feature>
<evidence type="ECO:0000256" key="2">
    <source>
        <dbReference type="ARBA" id="ARBA00029447"/>
    </source>
</evidence>
<keyword evidence="4" id="KW-0812">Transmembrane</keyword>
<dbReference type="SUPFAM" id="SSF103190">
    <property type="entry name" value="Sensory domain-like"/>
    <property type="match status" value="1"/>
</dbReference>
<gene>
    <name evidence="7" type="ORF">SAMN02910417_00248</name>
</gene>
<evidence type="ECO:0000313" key="8">
    <source>
        <dbReference type="Proteomes" id="UP000199228"/>
    </source>
</evidence>
<dbReference type="Proteomes" id="UP000199228">
    <property type="component" value="Unassembled WGS sequence"/>
</dbReference>
<dbReference type="STRING" id="1732.SAMN02910417_00248"/>
<organism evidence="7 8">
    <name type="scientific">Eubacterium oxidoreducens</name>
    <dbReference type="NCBI Taxonomy" id="1732"/>
    <lineage>
        <taxon>Bacteria</taxon>
        <taxon>Bacillati</taxon>
        <taxon>Bacillota</taxon>
        <taxon>Clostridia</taxon>
        <taxon>Eubacteriales</taxon>
        <taxon>Eubacteriaceae</taxon>
        <taxon>Eubacterium</taxon>
    </lineage>
</organism>
<protein>
    <submittedName>
        <fullName evidence="7">Methyl-accepting chemotaxis protein</fullName>
    </submittedName>
</protein>
<dbReference type="InterPro" id="IPR003660">
    <property type="entry name" value="HAMP_dom"/>
</dbReference>
<reference evidence="7 8" key="1">
    <citation type="submission" date="2016-10" db="EMBL/GenBank/DDBJ databases">
        <authorList>
            <person name="de Groot N.N."/>
        </authorList>
    </citation>
    <scope>NUCLEOTIDE SEQUENCE [LARGE SCALE GENOMIC DNA]</scope>
    <source>
        <strain evidence="7 8">DSM 3217</strain>
    </source>
</reference>
<dbReference type="PROSITE" id="PS50885">
    <property type="entry name" value="HAMP"/>
    <property type="match status" value="1"/>
</dbReference>
<evidence type="ECO:0000256" key="1">
    <source>
        <dbReference type="ARBA" id="ARBA00023224"/>
    </source>
</evidence>
<accession>A0A1G6A4A6</accession>
<dbReference type="PROSITE" id="PS50111">
    <property type="entry name" value="CHEMOTAXIS_TRANSDUC_2"/>
    <property type="match status" value="1"/>
</dbReference>
<keyword evidence="1 3" id="KW-0807">Transducer</keyword>
<dbReference type="GO" id="GO:0007165">
    <property type="term" value="P:signal transduction"/>
    <property type="evidence" value="ECO:0007669"/>
    <property type="project" value="UniProtKB-KW"/>
</dbReference>
<name>A0A1G6A4A6_EUBOX</name>
<proteinExistence type="inferred from homology"/>
<evidence type="ECO:0000259" key="6">
    <source>
        <dbReference type="PROSITE" id="PS50885"/>
    </source>
</evidence>
<evidence type="ECO:0000256" key="4">
    <source>
        <dbReference type="SAM" id="Phobius"/>
    </source>
</evidence>
<dbReference type="GO" id="GO:0016020">
    <property type="term" value="C:membrane"/>
    <property type="evidence" value="ECO:0007669"/>
    <property type="project" value="InterPro"/>
</dbReference>
<dbReference type="EMBL" id="FMXR01000004">
    <property type="protein sequence ID" value="SDB03278.1"/>
    <property type="molecule type" value="Genomic_DNA"/>
</dbReference>
<keyword evidence="8" id="KW-1185">Reference proteome</keyword>
<dbReference type="InterPro" id="IPR004089">
    <property type="entry name" value="MCPsignal_dom"/>
</dbReference>
<feature type="transmembrane region" description="Helical" evidence="4">
    <location>
        <begin position="310"/>
        <end position="329"/>
    </location>
</feature>
<keyword evidence="4" id="KW-0472">Membrane</keyword>
<dbReference type="SMART" id="SM00304">
    <property type="entry name" value="HAMP"/>
    <property type="match status" value="1"/>
</dbReference>
<comment type="similarity">
    <text evidence="2">Belongs to the methyl-accepting chemotaxis (MCP) protein family.</text>
</comment>
<dbReference type="AlphaFoldDB" id="A0A1G6A4A6"/>
<dbReference type="Pfam" id="PF00015">
    <property type="entry name" value="MCPsignal"/>
    <property type="match status" value="1"/>
</dbReference>
<evidence type="ECO:0000313" key="7">
    <source>
        <dbReference type="EMBL" id="SDB03278.1"/>
    </source>
</evidence>
<feature type="transmembrane region" description="Helical" evidence="4">
    <location>
        <begin position="7"/>
        <end position="28"/>
    </location>
</feature>
<dbReference type="Gene3D" id="1.10.287.950">
    <property type="entry name" value="Methyl-accepting chemotaxis protein"/>
    <property type="match status" value="1"/>
</dbReference>
<evidence type="ECO:0000259" key="5">
    <source>
        <dbReference type="PROSITE" id="PS50111"/>
    </source>
</evidence>
<evidence type="ECO:0000256" key="3">
    <source>
        <dbReference type="PROSITE-ProRule" id="PRU00284"/>
    </source>
</evidence>
<sequence length="693" mass="76291">MKKLSTKITAMIVIVVVIGMAVLCFLTNSKVTNLAQKNAEESLSEAVKSRVELINEYNNSLRESVVAYGQSGIYWQYIEALKGNQESGNTADELYVLAEKYVQEYKENVYPDRFEGLFVADGDTKQICHSNPENIGNYLREDEDEREALMENLENVSSNSTYFAGMKATANGDGTMVLVNYYPVKNPKTGELIGVVGGGAYTQPLIDILNEQPVDGFENSTYYLLDVNNGTYLFNSEDNSLQGTEVESDMKNAIETAKELQSEEVVTALFEHNGVGYISAELYMPEQGWLFIMKDSQAEVFSESTNISHILILLCIIVAVAIAVITAIVTRIMMKPLPLIAESIARFGTLNLRLTDDIKPLSKRKDEIGNMANALREMAHGIRHAVHQLEDCRNDISGTAHTMGDAMQNLSDSVTNNATVTEELYASIANTNSSVSNVNDAVSNVFNSVDEITEKVDKSDEITDKLLAKSEEIKNGAKNALNVGRVKIEEQKEKIDIAVDGLHAIENINSMVDDILGIAGQTNLLALNASIEAARAGEAGRGFAVVAEEISSLADQSKETAEHIQAIVQDSNQSVENVRSCFQEIINYMEKDILVNFEKFAEASDEYGEQSNQISEAIEAITDSMHQLKAYMQEIVDSADAVAEAADQNEHAVTEIVEKNEVMQSISEQMGDITDTNSKNSNQINEIVEKFEL</sequence>
<dbReference type="RefSeq" id="WP_176762232.1">
    <property type="nucleotide sequence ID" value="NZ_FMXR01000004.1"/>
</dbReference>
<dbReference type="SUPFAM" id="SSF58104">
    <property type="entry name" value="Methyl-accepting chemotaxis protein (MCP) signaling domain"/>
    <property type="match status" value="1"/>
</dbReference>
<dbReference type="PANTHER" id="PTHR32089">
    <property type="entry name" value="METHYL-ACCEPTING CHEMOTAXIS PROTEIN MCPB"/>
    <property type="match status" value="1"/>
</dbReference>
<dbReference type="SMART" id="SM00283">
    <property type="entry name" value="MA"/>
    <property type="match status" value="1"/>
</dbReference>
<feature type="domain" description="HAMP" evidence="6">
    <location>
        <begin position="331"/>
        <end position="387"/>
    </location>
</feature>
<dbReference type="InterPro" id="IPR029151">
    <property type="entry name" value="Sensor-like_sf"/>
</dbReference>